<feature type="region of interest" description="Disordered" evidence="1">
    <location>
        <begin position="1457"/>
        <end position="1483"/>
    </location>
</feature>
<feature type="transmembrane region" description="Helical" evidence="2">
    <location>
        <begin position="228"/>
        <end position="250"/>
    </location>
</feature>
<keyword evidence="4" id="KW-1185">Reference proteome</keyword>
<keyword evidence="2" id="KW-1133">Transmembrane helix</keyword>
<feature type="region of interest" description="Disordered" evidence="1">
    <location>
        <begin position="1547"/>
        <end position="1575"/>
    </location>
</feature>
<feature type="compositionally biased region" description="Polar residues" evidence="1">
    <location>
        <begin position="1491"/>
        <end position="1509"/>
    </location>
</feature>
<feature type="compositionally biased region" description="Acidic residues" evidence="1">
    <location>
        <begin position="970"/>
        <end position="992"/>
    </location>
</feature>
<feature type="compositionally biased region" description="Basic and acidic residues" evidence="1">
    <location>
        <begin position="1159"/>
        <end position="1194"/>
    </location>
</feature>
<evidence type="ECO:0000256" key="2">
    <source>
        <dbReference type="SAM" id="Phobius"/>
    </source>
</evidence>
<feature type="compositionally biased region" description="Acidic residues" evidence="1">
    <location>
        <begin position="944"/>
        <end position="963"/>
    </location>
</feature>
<feature type="region of interest" description="Disordered" evidence="1">
    <location>
        <begin position="164"/>
        <end position="220"/>
    </location>
</feature>
<feature type="compositionally biased region" description="Acidic residues" evidence="1">
    <location>
        <begin position="1106"/>
        <end position="1158"/>
    </location>
</feature>
<keyword evidence="2" id="KW-0472">Membrane</keyword>
<dbReference type="PANTHER" id="PTHR43670">
    <property type="entry name" value="HEAT SHOCK PROTEIN 26"/>
    <property type="match status" value="1"/>
</dbReference>
<comment type="caution">
    <text evidence="3">The sequence shown here is derived from an EMBL/GenBank/DDBJ whole genome shotgun (WGS) entry which is preliminary data.</text>
</comment>
<dbReference type="Proteomes" id="UP000076154">
    <property type="component" value="Unassembled WGS sequence"/>
</dbReference>
<feature type="transmembrane region" description="Helical" evidence="2">
    <location>
        <begin position="20"/>
        <end position="37"/>
    </location>
</feature>
<accession>A0A369JNZ0</accession>
<dbReference type="EMBL" id="LUEZ02000062">
    <property type="protein sequence ID" value="RDB20506.1"/>
    <property type="molecule type" value="Genomic_DNA"/>
</dbReference>
<feature type="region of interest" description="Disordered" evidence="1">
    <location>
        <begin position="936"/>
        <end position="1241"/>
    </location>
</feature>
<dbReference type="GO" id="GO:0005737">
    <property type="term" value="C:cytoplasm"/>
    <property type="evidence" value="ECO:0007669"/>
    <property type="project" value="TreeGrafter"/>
</dbReference>
<feature type="transmembrane region" description="Helical" evidence="2">
    <location>
        <begin position="434"/>
        <end position="456"/>
    </location>
</feature>
<feature type="compositionally biased region" description="Acidic residues" evidence="1">
    <location>
        <begin position="1053"/>
        <end position="1097"/>
    </location>
</feature>
<sequence>MSTQTITLGSGTMIGSQPMIHTRPVSLLLLVLIAMLAPRNEQQWQPHPPDILTLPRNVPSAVLLLPPAVPPPPAVPLLRPPGIPLLPDILIPTQNVHVPPLIVHQFQNSMIQLTPTPTSTASHDGRPLLSPLLQLALLTLAGGFIMCNGAEYIWTKRGHFFPPATPPRQPEDHQHMENTCWGTSKKKGRVGKDKDDPPPDPPGDPEDPPPGPSTFDAAADNPDPQASWFAMLMVGLIYLGVAFVIVNRWYPAYMEQVWEMLSLAEEWLTRRLNATLTEANLREAAQKVLTALIDVEGPAAKTFRDMSVEKVIAEVVSVVMPLKTLCPVSHHEVVNTVIHSAPVPLPAAVSATVPMRLAVTTLTSPVLATPVAAALPVDTGIPFVSIDAVNPVTPVQDVLVHVVPQFPPIPSPISDSQPEIVDGISRWRESAGVFMGWLLLAGTIHHVLGWVGLLAVEEPMRGKVQVGGFEMGEDNEDDEKIMEANVIDVEEVTGEETTTTGMGQGTTVVARGMEEWEERGEEEEEKVDGGNVRAFFGTVEEAPLVSELPIDIVPRKYGKEPETAYFDASQASIGYVEDRAKASQATSRPLGSWDASMRRGLGDAPQSSPVRRTLREEDGFVALELGPDESHEASAKDPFLVDHVDTTGLSSMSLSTALAASIWLPRSLPLTDSAGRVFSSPEASFSECDSLAEHIPPQVDTTEDESVVLPFTMPSITMPSFSDVSPSSTNTRPPSSPIVGVADSSCTLSAVGRALEAIELIVGQTEATTARLMLDGDRPDQSYTLSALGRAFDNMDMGLDKMEATLLRVTKAMDEDEADRADRSARANAMDLSLRRKFEALEHLLDHPSLSIICSVNDSSISPRPESSLDAILLPNARHTGEVSMTEQFLIPVFMEEISARFRRLKEEVLELGGSGPVGPGMDSEEVEPYSWGQVDTTWQPPAMEEEEEVAGEVEKSEEEDEQVERSEGCGEEDQGEEQELETVEALWEDNNPEPLDLHDTPLDLEDAIGEPSDILPSTYYPELSDIPEEEEEVEAKQETGVIMEERVVEMHEENEEEEINVEEEEEEEEAEVGDREEEEQHEEEEEQHEQEEEQHEQEEKQHGGDEEEQQEEGDNENEEENGENEEIEGGDDEQEENEGGDSEQEDNEGEDDEQEENEKEHEKEAEKHHDEDEGEPDEKKHDKGDEGKQKAHEDGEEEEAETEETEQAPAAKEVEDVAEDHLPQEQDLTIPEPDPPYYTTTGIESLLEHLADYTLKSSYGSQREEGDGVHRDVSLEVEAVLFDAGAEVDTTGLRGLELTVEEDAAAEEMDVVELAAEQDQVEENIQGMVPAEEVAARELTVEHAIHIGPDQPTITSTRPTTPNHAEFEFVEDDDPDNPDSATARRRRGVLAIPGFIPTSPMLAGARGQLKEAAAPVAPPPPRFTLPSTQLRRVDFSEPKPASPSINVVDFRSVLKSRRGDGGQTNTSTPKFGGKENAMPTPIPVVPLRRASTTPSSSRLAEDSPLSSTFTARRALSAVSDTNANTPISTPTSALLPYHLRRQSAPTATLKNLAEQPYKPKFNDFWSPKPRPSSS</sequence>
<dbReference type="InParanoid" id="A0A369JNZ0"/>
<organism evidence="3 4">
    <name type="scientific">Hypsizygus marmoreus</name>
    <name type="common">White beech mushroom</name>
    <name type="synonym">Agaricus marmoreus</name>
    <dbReference type="NCBI Taxonomy" id="39966"/>
    <lineage>
        <taxon>Eukaryota</taxon>
        <taxon>Fungi</taxon>
        <taxon>Dikarya</taxon>
        <taxon>Basidiomycota</taxon>
        <taxon>Agaricomycotina</taxon>
        <taxon>Agaricomycetes</taxon>
        <taxon>Agaricomycetidae</taxon>
        <taxon>Agaricales</taxon>
        <taxon>Tricholomatineae</taxon>
        <taxon>Lyophyllaceae</taxon>
        <taxon>Hypsizygus</taxon>
    </lineage>
</organism>
<evidence type="ECO:0000313" key="4">
    <source>
        <dbReference type="Proteomes" id="UP000076154"/>
    </source>
</evidence>
<name>A0A369JNZ0_HYPMA</name>
<evidence type="ECO:0000313" key="3">
    <source>
        <dbReference type="EMBL" id="RDB20506.1"/>
    </source>
</evidence>
<protein>
    <submittedName>
        <fullName evidence="3">Uncharacterized protein</fullName>
    </submittedName>
</protein>
<gene>
    <name evidence="3" type="ORF">Hypma_012405</name>
</gene>
<feature type="compositionally biased region" description="Basic and acidic residues" evidence="1">
    <location>
        <begin position="1213"/>
        <end position="1225"/>
    </location>
</feature>
<feature type="transmembrane region" description="Helical" evidence="2">
    <location>
        <begin position="132"/>
        <end position="154"/>
    </location>
</feature>
<keyword evidence="2" id="KW-0812">Transmembrane</keyword>
<dbReference type="STRING" id="39966.A0A369JNZ0"/>
<evidence type="ECO:0000256" key="1">
    <source>
        <dbReference type="SAM" id="MobiDB-lite"/>
    </source>
</evidence>
<proteinExistence type="predicted"/>
<dbReference type="PANTHER" id="PTHR43670:SF131">
    <property type="entry name" value="LRRGT00202"/>
    <property type="match status" value="1"/>
</dbReference>
<feature type="region of interest" description="Disordered" evidence="1">
    <location>
        <begin position="1490"/>
        <end position="1509"/>
    </location>
</feature>
<feature type="region of interest" description="Disordered" evidence="1">
    <location>
        <begin position="580"/>
        <end position="613"/>
    </location>
</feature>
<feature type="compositionally biased region" description="Acidic residues" evidence="1">
    <location>
        <begin position="1195"/>
        <end position="1207"/>
    </location>
</feature>
<reference evidence="3" key="1">
    <citation type="submission" date="2018-04" db="EMBL/GenBank/DDBJ databases">
        <title>Whole genome sequencing of Hypsizygus marmoreus.</title>
        <authorList>
            <person name="Choi I.-G."/>
            <person name="Min B."/>
            <person name="Kim J.-G."/>
            <person name="Kim S."/>
            <person name="Oh Y.-L."/>
            <person name="Kong W.-S."/>
            <person name="Park H."/>
            <person name="Jeong J."/>
            <person name="Song E.-S."/>
        </authorList>
    </citation>
    <scope>NUCLEOTIDE SEQUENCE [LARGE SCALE GENOMIC DNA]</scope>
    <source>
        <strain evidence="3">51987-8</strain>
    </source>
</reference>